<proteinExistence type="predicted"/>
<evidence type="ECO:0000313" key="1">
    <source>
        <dbReference type="EMBL" id="KAA6352667.1"/>
    </source>
</evidence>
<dbReference type="AlphaFoldDB" id="A0A5J4T2Y1"/>
<dbReference type="Proteomes" id="UP000324800">
    <property type="component" value="Unassembled WGS sequence"/>
</dbReference>
<sequence>QVTSADMLAQYLAPLVVSNEFTYADGLYSITPDVK</sequence>
<comment type="caution">
    <text evidence="1">The sequence shown here is derived from an EMBL/GenBank/DDBJ whole genome shotgun (WGS) entry which is preliminary data.</text>
</comment>
<accession>A0A5J4T2Y1</accession>
<reference evidence="1 2" key="1">
    <citation type="submission" date="2019-03" db="EMBL/GenBank/DDBJ databases">
        <title>Single cell metagenomics reveals metabolic interactions within the superorganism composed of flagellate Streblomastix strix and complex community of Bacteroidetes bacteria on its surface.</title>
        <authorList>
            <person name="Treitli S.C."/>
            <person name="Kolisko M."/>
            <person name="Husnik F."/>
            <person name="Keeling P."/>
            <person name="Hampl V."/>
        </authorList>
    </citation>
    <scope>NUCLEOTIDE SEQUENCE [LARGE SCALE GENOMIC DNA]</scope>
    <source>
        <strain evidence="1">ST1C</strain>
    </source>
</reference>
<feature type="non-terminal residue" evidence="1">
    <location>
        <position position="1"/>
    </location>
</feature>
<evidence type="ECO:0000313" key="2">
    <source>
        <dbReference type="Proteomes" id="UP000324800"/>
    </source>
</evidence>
<dbReference type="EMBL" id="SNRW01039525">
    <property type="protein sequence ID" value="KAA6352667.1"/>
    <property type="molecule type" value="Genomic_DNA"/>
</dbReference>
<gene>
    <name evidence="1" type="ORF">EZS28_051805</name>
</gene>
<protein>
    <submittedName>
        <fullName evidence="1">Uncharacterized protein</fullName>
    </submittedName>
</protein>
<name>A0A5J4T2Y1_9EUKA</name>
<organism evidence="1 2">
    <name type="scientific">Streblomastix strix</name>
    <dbReference type="NCBI Taxonomy" id="222440"/>
    <lineage>
        <taxon>Eukaryota</taxon>
        <taxon>Metamonada</taxon>
        <taxon>Preaxostyla</taxon>
        <taxon>Oxymonadida</taxon>
        <taxon>Streblomastigidae</taxon>
        <taxon>Streblomastix</taxon>
    </lineage>
</organism>